<dbReference type="InterPro" id="IPR044867">
    <property type="entry name" value="DEUBAD_dom"/>
</dbReference>
<protein>
    <recommendedName>
        <fullName evidence="4">DEUBAD domain-containing protein</fullName>
    </recommendedName>
</protein>
<name>A0A1Y3B1S9_EURMA</name>
<reference evidence="5 6" key="1">
    <citation type="submission" date="2017-03" db="EMBL/GenBank/DDBJ databases">
        <title>Genome Survey of Euroglyphus maynei.</title>
        <authorList>
            <person name="Arlian L.G."/>
            <person name="Morgan M.S."/>
            <person name="Rider S.D."/>
        </authorList>
    </citation>
    <scope>NUCLEOTIDE SEQUENCE [LARGE SCALE GENOMIC DNA]</scope>
    <source>
        <strain evidence="5">Arlian Lab</strain>
        <tissue evidence="5">Whole body</tissue>
    </source>
</reference>
<evidence type="ECO:0000256" key="1">
    <source>
        <dbReference type="ARBA" id="ARBA00004123"/>
    </source>
</evidence>
<dbReference type="Gene3D" id="1.10.2020.20">
    <property type="match status" value="1"/>
</dbReference>
<organism evidence="5 6">
    <name type="scientific">Euroglyphus maynei</name>
    <name type="common">Mayne's house dust mite</name>
    <dbReference type="NCBI Taxonomy" id="6958"/>
    <lineage>
        <taxon>Eukaryota</taxon>
        <taxon>Metazoa</taxon>
        <taxon>Ecdysozoa</taxon>
        <taxon>Arthropoda</taxon>
        <taxon>Chelicerata</taxon>
        <taxon>Arachnida</taxon>
        <taxon>Acari</taxon>
        <taxon>Acariformes</taxon>
        <taxon>Sarcoptiformes</taxon>
        <taxon>Astigmata</taxon>
        <taxon>Psoroptidia</taxon>
        <taxon>Analgoidea</taxon>
        <taxon>Pyroglyphidae</taxon>
        <taxon>Pyroglyphinae</taxon>
        <taxon>Euroglyphus</taxon>
    </lineage>
</organism>
<proteinExistence type="predicted"/>
<dbReference type="GO" id="GO:0005634">
    <property type="term" value="C:nucleus"/>
    <property type="evidence" value="ECO:0007669"/>
    <property type="project" value="UniProtKB-SubCell"/>
</dbReference>
<feature type="non-terminal residue" evidence="5">
    <location>
        <position position="89"/>
    </location>
</feature>
<comment type="caution">
    <text evidence="5">The sequence shown here is derived from an EMBL/GenBank/DDBJ whole genome shotgun (WGS) entry which is preliminary data.</text>
</comment>
<gene>
    <name evidence="5" type="ORF">BLA29_013813</name>
</gene>
<evidence type="ECO:0000259" key="4">
    <source>
        <dbReference type="PROSITE" id="PS51916"/>
    </source>
</evidence>
<sequence length="89" mass="9267">MKRVGDMLPQQQSTASDTSSTATAAATPSTATTSKTAKTLTEQFLSTVQSPQFQQALNSFSHALQSGQLGPLMQQFGLSESCVNAANNG</sequence>
<dbReference type="OrthoDB" id="340431at2759"/>
<comment type="subcellular location">
    <subcellularLocation>
        <location evidence="1">Nucleus</location>
    </subcellularLocation>
</comment>
<keyword evidence="2" id="KW-0539">Nucleus</keyword>
<dbReference type="Pfam" id="PF16550">
    <property type="entry name" value="RPN13_C"/>
    <property type="match status" value="1"/>
</dbReference>
<evidence type="ECO:0000256" key="2">
    <source>
        <dbReference type="ARBA" id="ARBA00023242"/>
    </source>
</evidence>
<dbReference type="EMBL" id="MUJZ01045359">
    <property type="protein sequence ID" value="OTF74769.1"/>
    <property type="molecule type" value="Genomic_DNA"/>
</dbReference>
<dbReference type="InterPro" id="IPR038108">
    <property type="entry name" value="RPN13_DEUBAD_sf"/>
</dbReference>
<evidence type="ECO:0000256" key="3">
    <source>
        <dbReference type="SAM" id="MobiDB-lite"/>
    </source>
</evidence>
<evidence type="ECO:0000313" key="5">
    <source>
        <dbReference type="EMBL" id="OTF74769.1"/>
    </source>
</evidence>
<accession>A0A1Y3B1S9</accession>
<evidence type="ECO:0000313" key="6">
    <source>
        <dbReference type="Proteomes" id="UP000194236"/>
    </source>
</evidence>
<dbReference type="PROSITE" id="PS51916">
    <property type="entry name" value="DEUBAD"/>
    <property type="match status" value="1"/>
</dbReference>
<dbReference type="InterPro" id="IPR032368">
    <property type="entry name" value="RPN13_DEUBAD"/>
</dbReference>
<keyword evidence="6" id="KW-1185">Reference proteome</keyword>
<dbReference type="AlphaFoldDB" id="A0A1Y3B1S9"/>
<feature type="domain" description="DEUBAD" evidence="4">
    <location>
        <begin position="1"/>
        <end position="89"/>
    </location>
</feature>
<feature type="compositionally biased region" description="Low complexity" evidence="3">
    <location>
        <begin position="13"/>
        <end position="35"/>
    </location>
</feature>
<dbReference type="Proteomes" id="UP000194236">
    <property type="component" value="Unassembled WGS sequence"/>
</dbReference>
<feature type="region of interest" description="Disordered" evidence="3">
    <location>
        <begin position="1"/>
        <end position="35"/>
    </location>
</feature>